<evidence type="ECO:0000313" key="1">
    <source>
        <dbReference type="EMBL" id="MCM2535347.1"/>
    </source>
</evidence>
<gene>
    <name evidence="1" type="ORF">NDK43_27175</name>
</gene>
<accession>A0ABT0WG99</accession>
<dbReference type="Proteomes" id="UP001523262">
    <property type="component" value="Unassembled WGS sequence"/>
</dbReference>
<sequence length="110" mass="12534">MTTGLERIAAKARQDAKLQFTSLAHHITKELIWTSLNHMPKNTSPGIDGTTRDMAIIEFENWIGDMMNSIHRHRYKPPAVRRVWIPKPGKVEKRPIGVPSVADRALDCQH</sequence>
<keyword evidence="2" id="KW-1185">Reference proteome</keyword>
<dbReference type="SUPFAM" id="SSF56672">
    <property type="entry name" value="DNA/RNA polymerases"/>
    <property type="match status" value="1"/>
</dbReference>
<proteinExistence type="predicted"/>
<reference evidence="1 2" key="1">
    <citation type="submission" date="2022-06" db="EMBL/GenBank/DDBJ databases">
        <authorList>
            <person name="Jeon C.O."/>
        </authorList>
    </citation>
    <scope>NUCLEOTIDE SEQUENCE [LARGE SCALE GENOMIC DNA]</scope>
    <source>
        <strain evidence="1 2">KCTC 13943</strain>
    </source>
</reference>
<organism evidence="1 2">
    <name type="scientific">Neobacillus pocheonensis</name>
    <dbReference type="NCBI Taxonomy" id="363869"/>
    <lineage>
        <taxon>Bacteria</taxon>
        <taxon>Bacillati</taxon>
        <taxon>Bacillota</taxon>
        <taxon>Bacilli</taxon>
        <taxon>Bacillales</taxon>
        <taxon>Bacillaceae</taxon>
        <taxon>Neobacillus</taxon>
    </lineage>
</organism>
<evidence type="ECO:0000313" key="2">
    <source>
        <dbReference type="Proteomes" id="UP001523262"/>
    </source>
</evidence>
<protein>
    <recommendedName>
        <fullName evidence="3">Group II intron reverse transcriptase/maturase</fullName>
    </recommendedName>
</protein>
<name>A0ABT0WG99_9BACI</name>
<evidence type="ECO:0008006" key="3">
    <source>
        <dbReference type="Google" id="ProtNLM"/>
    </source>
</evidence>
<dbReference type="InterPro" id="IPR043502">
    <property type="entry name" value="DNA/RNA_pol_sf"/>
</dbReference>
<dbReference type="EMBL" id="JAMQCR010000002">
    <property type="protein sequence ID" value="MCM2535347.1"/>
    <property type="molecule type" value="Genomic_DNA"/>
</dbReference>
<comment type="caution">
    <text evidence="1">The sequence shown here is derived from an EMBL/GenBank/DDBJ whole genome shotgun (WGS) entry which is preliminary data.</text>
</comment>